<dbReference type="Proteomes" id="UP001176941">
    <property type="component" value="Chromosome 31"/>
</dbReference>
<protein>
    <submittedName>
        <fullName evidence="2">Uncharacterized protein</fullName>
    </submittedName>
</protein>
<organism evidence="2 3">
    <name type="scientific">Rangifer tarandus platyrhynchus</name>
    <name type="common">Svalbard reindeer</name>
    <dbReference type="NCBI Taxonomy" id="3082113"/>
    <lineage>
        <taxon>Eukaryota</taxon>
        <taxon>Metazoa</taxon>
        <taxon>Chordata</taxon>
        <taxon>Craniata</taxon>
        <taxon>Vertebrata</taxon>
        <taxon>Euteleostomi</taxon>
        <taxon>Mammalia</taxon>
        <taxon>Eutheria</taxon>
        <taxon>Laurasiatheria</taxon>
        <taxon>Artiodactyla</taxon>
        <taxon>Ruminantia</taxon>
        <taxon>Pecora</taxon>
        <taxon>Cervidae</taxon>
        <taxon>Odocoileinae</taxon>
        <taxon>Rangifer</taxon>
    </lineage>
</organism>
<sequence>PGAGAHAAGHCCLHVAQSPGSEGPQPTLHLQDPRLRQGTWRGESTGRGTPARSRHERWAPRPVTRIPDLAQVTGAVTSQHGASRPWTNLSTKWSLTQLHWLLHFTDEKPEVKKERLIEWPCALELQAEDTVVGGCLRPGPASSREQQVQSQPTPCISGGEAGAALPLGREPGERVCPGSVTAALASCCLTPTQPVAPPIRLSPPCPEINASSTCRYDSLVISSLQKHSQDSNEGFNTMVLTKRQTDMRHSFY</sequence>
<reference evidence="2" key="1">
    <citation type="submission" date="2023-04" db="EMBL/GenBank/DDBJ databases">
        <authorList>
            <consortium name="ELIXIR-Norway"/>
        </authorList>
    </citation>
    <scope>NUCLEOTIDE SEQUENCE [LARGE SCALE GENOMIC DNA]</scope>
</reference>
<feature type="non-terminal residue" evidence="2">
    <location>
        <position position="252"/>
    </location>
</feature>
<proteinExistence type="predicted"/>
<dbReference type="EMBL" id="OX459967">
    <property type="protein sequence ID" value="CAI9171541.1"/>
    <property type="molecule type" value="Genomic_DNA"/>
</dbReference>
<name>A0ABN8ZH68_RANTA</name>
<accession>A0ABN8ZH68</accession>
<evidence type="ECO:0000256" key="1">
    <source>
        <dbReference type="SAM" id="MobiDB-lite"/>
    </source>
</evidence>
<gene>
    <name evidence="2" type="ORF">MRATA1EN1_LOCUS20503</name>
</gene>
<feature type="region of interest" description="Disordered" evidence="1">
    <location>
        <begin position="16"/>
        <end position="60"/>
    </location>
</feature>
<evidence type="ECO:0000313" key="2">
    <source>
        <dbReference type="EMBL" id="CAI9171541.1"/>
    </source>
</evidence>
<keyword evidence="3" id="KW-1185">Reference proteome</keyword>
<evidence type="ECO:0000313" key="3">
    <source>
        <dbReference type="Proteomes" id="UP001176941"/>
    </source>
</evidence>